<sequence>SAHASKSQTAQVLTRFSERIPMKYLRDTVKGCIIAGDQCSEILRCSIEALQEHETFRYSDRSKPYESTDKSNPQGGRRSQRRDKRDSKPFQQRQRSGN</sequence>
<keyword evidence="3" id="KW-1185">Reference proteome</keyword>
<feature type="non-terminal residue" evidence="2">
    <location>
        <position position="98"/>
    </location>
</feature>
<feature type="compositionally biased region" description="Polar residues" evidence="1">
    <location>
        <begin position="89"/>
        <end position="98"/>
    </location>
</feature>
<evidence type="ECO:0000313" key="2">
    <source>
        <dbReference type="EMBL" id="GKT15252.1"/>
    </source>
</evidence>
<proteinExistence type="predicted"/>
<protein>
    <submittedName>
        <fullName evidence="2">Uncharacterized protein</fullName>
    </submittedName>
</protein>
<evidence type="ECO:0000313" key="3">
    <source>
        <dbReference type="Proteomes" id="UP001057375"/>
    </source>
</evidence>
<gene>
    <name evidence="2" type="ORF">ADUPG1_004084</name>
</gene>
<organism evidence="2 3">
    <name type="scientific">Aduncisulcus paluster</name>
    <dbReference type="NCBI Taxonomy" id="2918883"/>
    <lineage>
        <taxon>Eukaryota</taxon>
        <taxon>Metamonada</taxon>
        <taxon>Carpediemonas-like organisms</taxon>
        <taxon>Aduncisulcus</taxon>
    </lineage>
</organism>
<reference evidence="2" key="1">
    <citation type="submission" date="2022-03" db="EMBL/GenBank/DDBJ databases">
        <title>Draft genome sequence of Aduncisulcus paluster, a free-living microaerophilic Fornicata.</title>
        <authorList>
            <person name="Yuyama I."/>
            <person name="Kume K."/>
            <person name="Tamura T."/>
            <person name="Inagaki Y."/>
            <person name="Hashimoto T."/>
        </authorList>
    </citation>
    <scope>NUCLEOTIDE SEQUENCE</scope>
    <source>
        <strain evidence="2">NY0171</strain>
    </source>
</reference>
<accession>A0ABQ5JWT5</accession>
<comment type="caution">
    <text evidence="2">The sequence shown here is derived from an EMBL/GenBank/DDBJ whole genome shotgun (WGS) entry which is preliminary data.</text>
</comment>
<name>A0ABQ5JWT5_9EUKA</name>
<feature type="region of interest" description="Disordered" evidence="1">
    <location>
        <begin position="57"/>
        <end position="98"/>
    </location>
</feature>
<feature type="compositionally biased region" description="Basic and acidic residues" evidence="1">
    <location>
        <begin position="57"/>
        <end position="69"/>
    </location>
</feature>
<evidence type="ECO:0000256" key="1">
    <source>
        <dbReference type="SAM" id="MobiDB-lite"/>
    </source>
</evidence>
<dbReference type="Proteomes" id="UP001057375">
    <property type="component" value="Unassembled WGS sequence"/>
</dbReference>
<feature type="non-terminal residue" evidence="2">
    <location>
        <position position="1"/>
    </location>
</feature>
<dbReference type="EMBL" id="BQXS01005841">
    <property type="protein sequence ID" value="GKT15252.1"/>
    <property type="molecule type" value="Genomic_DNA"/>
</dbReference>